<feature type="transmembrane region" description="Helical" evidence="6">
    <location>
        <begin position="164"/>
        <end position="184"/>
    </location>
</feature>
<dbReference type="PANTHER" id="PTHR31142:SF22">
    <property type="entry name" value="TOBAMOVIRUS MULTIPLICATION PROTEIN 1-LIKE"/>
    <property type="match status" value="1"/>
</dbReference>
<evidence type="ECO:0000313" key="9">
    <source>
        <dbReference type="Proteomes" id="UP000017836"/>
    </source>
</evidence>
<reference evidence="9" key="1">
    <citation type="journal article" date="2013" name="Science">
        <title>The Amborella genome and the evolution of flowering plants.</title>
        <authorList>
            <consortium name="Amborella Genome Project"/>
        </authorList>
    </citation>
    <scope>NUCLEOTIDE SEQUENCE [LARGE SCALE GENOMIC DNA]</scope>
</reference>
<keyword evidence="4 6" id="KW-1133">Transmembrane helix</keyword>
<comment type="subcellular location">
    <subcellularLocation>
        <location evidence="1">Vacuole membrane</location>
        <topology evidence="1">Multi-pass membrane protein</topology>
    </subcellularLocation>
</comment>
<dbReference type="PANTHER" id="PTHR31142">
    <property type="entry name" value="TOBAMOVIRUS MULTIPLICATION PROTEIN 1-LIKE ISOFORM X1"/>
    <property type="match status" value="1"/>
</dbReference>
<feature type="transmembrane region" description="Helical" evidence="6">
    <location>
        <begin position="133"/>
        <end position="152"/>
    </location>
</feature>
<gene>
    <name evidence="8" type="ORF">AMTR_s00038p00184410</name>
</gene>
<evidence type="ECO:0000256" key="6">
    <source>
        <dbReference type="SAM" id="Phobius"/>
    </source>
</evidence>
<keyword evidence="9" id="KW-1185">Reference proteome</keyword>
<dbReference type="GO" id="GO:0005774">
    <property type="term" value="C:vacuolar membrane"/>
    <property type="evidence" value="ECO:0007669"/>
    <property type="project" value="UniProtKB-SubCell"/>
</dbReference>
<keyword evidence="3 6" id="KW-0812">Transmembrane</keyword>
<dbReference type="OMA" id="CIWIYMS"/>
<evidence type="ECO:0000256" key="4">
    <source>
        <dbReference type="ARBA" id="ARBA00022989"/>
    </source>
</evidence>
<dbReference type="HOGENOM" id="CLU_059685_0_0_1"/>
<keyword evidence="5 6" id="KW-0472">Membrane</keyword>
<evidence type="ECO:0000256" key="2">
    <source>
        <dbReference type="ARBA" id="ARBA00006779"/>
    </source>
</evidence>
<sequence>MASSALPPLRYLTPFLVTVSLAPRSTMAVLLPKDERVYSAASDWWDEVQNSQKWQDGIFYALCAAYSAVAAVALIQLFRIQLRVPEYGWTTQKVFHLMNFIVNGLRAILFGFYRSVFLLKPKVLQMVLLELPGLLFFSTYTLLVLFWAEIYHQARSLRIDRLRPAYLMINGAIYLLQVCIWIYVRVSPNAVALEIAKLFFAVVSFFAALGFLLYGGRLFFMLRRFPIESKGRRKKLNEVGFVTAICCTCFLIRCFMVAFSAFDKDVDLDVLNHPILNLIYYTLVEIVPSALVLFILRKLPPKRVSDQYHPIH</sequence>
<feature type="transmembrane region" description="Helical" evidence="6">
    <location>
        <begin position="94"/>
        <end position="113"/>
    </location>
</feature>
<dbReference type="AlphaFoldDB" id="U5CNB6"/>
<dbReference type="Pfam" id="PF06454">
    <property type="entry name" value="THH1_TOM1-3_dom"/>
    <property type="match status" value="1"/>
</dbReference>
<protein>
    <recommendedName>
        <fullName evidence="7">THH1/TOM1/TOM3 domain-containing protein</fullName>
    </recommendedName>
</protein>
<feature type="transmembrane region" description="Helical" evidence="6">
    <location>
        <begin position="274"/>
        <end position="296"/>
    </location>
</feature>
<evidence type="ECO:0000259" key="7">
    <source>
        <dbReference type="Pfam" id="PF06454"/>
    </source>
</evidence>
<feature type="domain" description="THH1/TOM1/TOM3" evidence="7">
    <location>
        <begin position="41"/>
        <end position="312"/>
    </location>
</feature>
<dbReference type="eggNOG" id="ENOG502QQMF">
    <property type="taxonomic scope" value="Eukaryota"/>
</dbReference>
<feature type="transmembrane region" description="Helical" evidence="6">
    <location>
        <begin position="241"/>
        <end position="262"/>
    </location>
</feature>
<evidence type="ECO:0000256" key="5">
    <source>
        <dbReference type="ARBA" id="ARBA00023136"/>
    </source>
</evidence>
<evidence type="ECO:0000256" key="1">
    <source>
        <dbReference type="ARBA" id="ARBA00004128"/>
    </source>
</evidence>
<dbReference type="InterPro" id="IPR040226">
    <property type="entry name" value="THH1/TOM1/TOM3"/>
</dbReference>
<accession>U5CNB6</accession>
<feature type="transmembrane region" description="Helical" evidence="6">
    <location>
        <begin position="196"/>
        <end position="220"/>
    </location>
</feature>
<dbReference type="InterPro" id="IPR009457">
    <property type="entry name" value="THH1/TOM1/TOM3_dom"/>
</dbReference>
<dbReference type="Proteomes" id="UP000017836">
    <property type="component" value="Unassembled WGS sequence"/>
</dbReference>
<dbReference type="OrthoDB" id="19798at2759"/>
<dbReference type="Gramene" id="ERN14626">
    <property type="protein sequence ID" value="ERN14626"/>
    <property type="gene ID" value="AMTR_s00038p00184410"/>
</dbReference>
<comment type="similarity">
    <text evidence="2">Belongs to the plant tobamovirus multiplication TOM1 protein family.</text>
</comment>
<evidence type="ECO:0000256" key="3">
    <source>
        <dbReference type="ARBA" id="ARBA00022692"/>
    </source>
</evidence>
<evidence type="ECO:0000313" key="8">
    <source>
        <dbReference type="EMBL" id="ERN14626.1"/>
    </source>
</evidence>
<dbReference type="EMBL" id="KI392532">
    <property type="protein sequence ID" value="ERN14626.1"/>
    <property type="molecule type" value="Genomic_DNA"/>
</dbReference>
<organism evidence="8 9">
    <name type="scientific">Amborella trichopoda</name>
    <dbReference type="NCBI Taxonomy" id="13333"/>
    <lineage>
        <taxon>Eukaryota</taxon>
        <taxon>Viridiplantae</taxon>
        <taxon>Streptophyta</taxon>
        <taxon>Embryophyta</taxon>
        <taxon>Tracheophyta</taxon>
        <taxon>Spermatophyta</taxon>
        <taxon>Magnoliopsida</taxon>
        <taxon>Amborellales</taxon>
        <taxon>Amborellaceae</taxon>
        <taxon>Amborella</taxon>
    </lineage>
</organism>
<name>U5CNB6_AMBTC</name>
<feature type="transmembrane region" description="Helical" evidence="6">
    <location>
        <begin position="58"/>
        <end position="82"/>
    </location>
</feature>
<dbReference type="KEGG" id="atr:18442890"/>
<proteinExistence type="inferred from homology"/>